<name>A0A540KE99_MALBA</name>
<keyword evidence="2" id="KW-1185">Reference proteome</keyword>
<proteinExistence type="predicted"/>
<evidence type="ECO:0000313" key="1">
    <source>
        <dbReference type="EMBL" id="TQD72556.1"/>
    </source>
</evidence>
<dbReference type="AlphaFoldDB" id="A0A540KE99"/>
<accession>A0A540KE99</accession>
<comment type="caution">
    <text evidence="1">The sequence shown here is derived from an EMBL/GenBank/DDBJ whole genome shotgun (WGS) entry which is preliminary data.</text>
</comment>
<dbReference type="Proteomes" id="UP000315295">
    <property type="component" value="Unassembled WGS sequence"/>
</dbReference>
<sequence length="152" mass="17890">MQINQSCKSIKVSLYNLPLTRVCNQEEGKSFAEMHCDILNEYNIWWEPGHDICDDLPSSDPSRLCTRVYPWFWDLSLRFSLFCLYEGHFATIATLYWETYIRTSLVITNISRVWIQSSPPTILNFKNELPNIRVCLPDLIHRAMKITAIYHN</sequence>
<dbReference type="EMBL" id="VIEB01001390">
    <property type="protein sequence ID" value="TQD72556.1"/>
    <property type="molecule type" value="Genomic_DNA"/>
</dbReference>
<gene>
    <name evidence="1" type="ORF">C1H46_041912</name>
</gene>
<reference evidence="1 2" key="1">
    <citation type="journal article" date="2019" name="G3 (Bethesda)">
        <title>Sequencing of a Wild Apple (Malus baccata) Genome Unravels the Differences Between Cultivated and Wild Apple Species Regarding Disease Resistance and Cold Tolerance.</title>
        <authorList>
            <person name="Chen X."/>
        </authorList>
    </citation>
    <scope>NUCLEOTIDE SEQUENCE [LARGE SCALE GENOMIC DNA]</scope>
    <source>
        <strain evidence="2">cv. Shandingzi</strain>
        <tissue evidence="1">Leaves</tissue>
    </source>
</reference>
<protein>
    <submittedName>
        <fullName evidence="1">Uncharacterized protein</fullName>
    </submittedName>
</protein>
<organism evidence="1 2">
    <name type="scientific">Malus baccata</name>
    <name type="common">Siberian crab apple</name>
    <name type="synonym">Pyrus baccata</name>
    <dbReference type="NCBI Taxonomy" id="106549"/>
    <lineage>
        <taxon>Eukaryota</taxon>
        <taxon>Viridiplantae</taxon>
        <taxon>Streptophyta</taxon>
        <taxon>Embryophyta</taxon>
        <taxon>Tracheophyta</taxon>
        <taxon>Spermatophyta</taxon>
        <taxon>Magnoliopsida</taxon>
        <taxon>eudicotyledons</taxon>
        <taxon>Gunneridae</taxon>
        <taxon>Pentapetalae</taxon>
        <taxon>rosids</taxon>
        <taxon>fabids</taxon>
        <taxon>Rosales</taxon>
        <taxon>Rosaceae</taxon>
        <taxon>Amygdaloideae</taxon>
        <taxon>Maleae</taxon>
        <taxon>Malus</taxon>
    </lineage>
</organism>
<evidence type="ECO:0000313" key="2">
    <source>
        <dbReference type="Proteomes" id="UP000315295"/>
    </source>
</evidence>